<dbReference type="Proteomes" id="UP000293912">
    <property type="component" value="Chromosome"/>
</dbReference>
<dbReference type="AlphaFoldDB" id="A0A4P6X0Q2"/>
<feature type="signal peptide" evidence="2">
    <location>
        <begin position="1"/>
        <end position="33"/>
    </location>
</feature>
<dbReference type="EMBL" id="CP037867">
    <property type="protein sequence ID" value="QBM28295.1"/>
    <property type="molecule type" value="Genomic_DNA"/>
</dbReference>
<feature type="region of interest" description="Disordered" evidence="1">
    <location>
        <begin position="425"/>
        <end position="456"/>
    </location>
</feature>
<gene>
    <name evidence="3" type="ORF">HPF_11400</name>
</gene>
<dbReference type="InterPro" id="IPR021204">
    <property type="entry name" value="Integr_conj_element_PFL4711"/>
</dbReference>
<name>A0A4P6X0Q2_HYDPS</name>
<keyword evidence="2" id="KW-0732">Signal</keyword>
<evidence type="ECO:0000256" key="1">
    <source>
        <dbReference type="SAM" id="MobiDB-lite"/>
    </source>
</evidence>
<accession>A0A4P6X0Q2</accession>
<reference evidence="3 4" key="1">
    <citation type="submission" date="2019-03" db="EMBL/GenBank/DDBJ databases">
        <authorList>
            <person name="Sebastian G."/>
            <person name="Baumann P."/>
            <person name="Ruckert C."/>
            <person name="Kalinowski J."/>
            <person name="Nebel B."/>
            <person name="Takors R."/>
            <person name="Blombach B."/>
        </authorList>
    </citation>
    <scope>NUCLEOTIDE SEQUENCE [LARGE SCALE GENOMIC DNA]</scope>
    <source>
        <strain evidence="3 4">DSM 1084</strain>
    </source>
</reference>
<evidence type="ECO:0000256" key="2">
    <source>
        <dbReference type="SAM" id="SignalP"/>
    </source>
</evidence>
<sequence precursor="true">MTHNRLRFRVRPLLAGFVLAGLVALTWSAPASAQASRGALYYQLGGNSPGGNANYRSQIPLQLSLAANLRLNYSCGKFDIGLSWQTLMNNIEQFGDTLSNAIRAGIAALPMYIFERAQPGLYQLFQTYSLKADAMIAAALKTCEEMEAAIKQGDNPYEEWAGIAKGESWRMRASLNGDVVEAKRAINEQEEGHRNGVSWIFGQRAGGVGTQPLRPVRDLSVAGYNVTLNRQPGSSGGGPADARMVAAFPTSDALAVFTTKVLGDQQIYLCEGIANCPAATSTSTATGLGPLLEEEIALVRPRLEAIVNGTTIPTSAALAEIGAPGITVNAQVVQALRNMPAENRTLASSRLAHELGMQRVVDKALIARNALITGMSLPEVTAAGKVSQDMQSKVARMTQHIEDLMFEHRIRKEITANNALAILESGTQRDGQATRVPPAGRLDPAPLDGGRVRTTP</sequence>
<keyword evidence="4" id="KW-1185">Reference proteome</keyword>
<evidence type="ECO:0000313" key="4">
    <source>
        <dbReference type="Proteomes" id="UP000293912"/>
    </source>
</evidence>
<proteinExistence type="predicted"/>
<evidence type="ECO:0008006" key="5">
    <source>
        <dbReference type="Google" id="ProtNLM"/>
    </source>
</evidence>
<dbReference type="NCBIfam" id="TIGR03755">
    <property type="entry name" value="conj_TIGR03755"/>
    <property type="match status" value="1"/>
</dbReference>
<feature type="chain" id="PRO_5020549304" description="Integrating conjugative element protein" evidence="2">
    <location>
        <begin position="34"/>
        <end position="456"/>
    </location>
</feature>
<evidence type="ECO:0000313" key="3">
    <source>
        <dbReference type="EMBL" id="QBM28295.1"/>
    </source>
</evidence>
<dbReference type="RefSeq" id="WP_133156652.1">
    <property type="nucleotide sequence ID" value="NZ_CP037867.1"/>
</dbReference>
<organism evidence="3 4">
    <name type="scientific">Hydrogenophaga pseudoflava</name>
    <name type="common">Pseudomonas carboxydoflava</name>
    <dbReference type="NCBI Taxonomy" id="47421"/>
    <lineage>
        <taxon>Bacteria</taxon>
        <taxon>Pseudomonadati</taxon>
        <taxon>Pseudomonadota</taxon>
        <taxon>Betaproteobacteria</taxon>
        <taxon>Burkholderiales</taxon>
        <taxon>Comamonadaceae</taxon>
        <taxon>Hydrogenophaga</taxon>
    </lineage>
</organism>
<dbReference type="KEGG" id="hpse:HPF_11400"/>
<protein>
    <recommendedName>
        <fullName evidence="5">Integrating conjugative element protein</fullName>
    </recommendedName>
</protein>